<accession>Q33AM4</accession>
<dbReference type="AlphaFoldDB" id="Q33AM4"/>
<gene>
    <name evidence="1" type="ordered locus">LOC_Os10g09229</name>
</gene>
<name>Q33AM4_ORYSJ</name>
<sequence length="30" mass="3419">MAKKAMKKARNGVDHGTEELLVFSVLRKFN</sequence>
<evidence type="ECO:0000313" key="1">
    <source>
        <dbReference type="EMBL" id="ABB46901.1"/>
    </source>
</evidence>
<reference evidence="1" key="3">
    <citation type="submission" date="2006-07" db="EMBL/GenBank/DDBJ databases">
        <authorList>
            <person name="Buell R."/>
        </authorList>
    </citation>
    <scope>NUCLEOTIDE SEQUENCE</scope>
</reference>
<dbReference type="EMBL" id="DP000086">
    <property type="protein sequence ID" value="ABB46901.1"/>
    <property type="molecule type" value="Genomic_DNA"/>
</dbReference>
<reference evidence="1" key="1">
    <citation type="journal article" date="2003" name="Science">
        <title>In-depth view of structure, activity, and evolution of rice chromosome 10.</title>
        <authorList>
            <consortium name="Rice Chromosome 10 Sequencing Consortium"/>
        </authorList>
    </citation>
    <scope>NUCLEOTIDE SEQUENCE [LARGE SCALE GENOMIC DNA]</scope>
</reference>
<reference evidence="1" key="2">
    <citation type="submission" date="2003-05" db="EMBL/GenBank/DDBJ databases">
        <authorList>
            <person name="Buell C.R."/>
            <person name="Wing R.A."/>
            <person name="McCombie W.R."/>
            <person name="Messing J."/>
            <person name="Yuan Q."/>
            <person name="Ouyang S."/>
        </authorList>
    </citation>
    <scope>NUCLEOTIDE SEQUENCE</scope>
</reference>
<proteinExistence type="predicted"/>
<organism evidence="1">
    <name type="scientific">Oryza sativa subsp. japonica</name>
    <name type="common">Rice</name>
    <dbReference type="NCBI Taxonomy" id="39947"/>
    <lineage>
        <taxon>Eukaryota</taxon>
        <taxon>Viridiplantae</taxon>
        <taxon>Streptophyta</taxon>
        <taxon>Embryophyta</taxon>
        <taxon>Tracheophyta</taxon>
        <taxon>Spermatophyta</taxon>
        <taxon>Magnoliopsida</taxon>
        <taxon>Liliopsida</taxon>
        <taxon>Poales</taxon>
        <taxon>Poaceae</taxon>
        <taxon>BOP clade</taxon>
        <taxon>Oryzoideae</taxon>
        <taxon>Oryzeae</taxon>
        <taxon>Oryzinae</taxon>
        <taxon>Oryza</taxon>
        <taxon>Oryza sativa</taxon>
    </lineage>
</organism>
<protein>
    <submittedName>
        <fullName evidence="1">Uncharacterized protein</fullName>
    </submittedName>
</protein>